<name>A0A1V0UY20_9BACL</name>
<sequence length="112" mass="12424">MGIGPSQNNAEKHLVGKRVSVSLEDMGCKGAIISSDGWGSSDVDYMNTMMEVGNRNISIVGLKFISRKVTFAVTNEYSDFIVNINKSKSRTETEVICENNPDSRMPGKHWYC</sequence>
<proteinExistence type="predicted"/>
<dbReference type="Proteomes" id="UP000192727">
    <property type="component" value="Chromosome"/>
</dbReference>
<evidence type="ECO:0000313" key="1">
    <source>
        <dbReference type="EMBL" id="ARF70082.1"/>
    </source>
</evidence>
<reference evidence="1 2" key="1">
    <citation type="submission" date="2017-03" db="EMBL/GenBank/DDBJ databases">
        <title>Paenibacillus larvae genome sequencing.</title>
        <authorList>
            <person name="Dingman D.W."/>
        </authorList>
    </citation>
    <scope>NUCLEOTIDE SEQUENCE [LARGE SCALE GENOMIC DNA]</scope>
    <source>
        <strain evidence="1 2">SAG 10367</strain>
    </source>
</reference>
<dbReference type="EMBL" id="CP020557">
    <property type="protein sequence ID" value="ARF70082.1"/>
    <property type="molecule type" value="Genomic_DNA"/>
</dbReference>
<organism evidence="1 2">
    <name type="scientific">Paenibacillus larvae subsp. pulvifaciens</name>
    <dbReference type="NCBI Taxonomy" id="1477"/>
    <lineage>
        <taxon>Bacteria</taxon>
        <taxon>Bacillati</taxon>
        <taxon>Bacillota</taxon>
        <taxon>Bacilli</taxon>
        <taxon>Bacillales</taxon>
        <taxon>Paenibacillaceae</taxon>
        <taxon>Paenibacillus</taxon>
    </lineage>
</organism>
<evidence type="ECO:0000313" key="2">
    <source>
        <dbReference type="Proteomes" id="UP000192727"/>
    </source>
</evidence>
<protein>
    <submittedName>
        <fullName evidence="1">Uncharacterized protein</fullName>
    </submittedName>
</protein>
<dbReference type="AlphaFoldDB" id="A0A1V0UY20"/>
<dbReference type="GeneID" id="64219192"/>
<dbReference type="RefSeq" id="WP_077995412.1">
    <property type="nucleotide sequence ID" value="NZ_CP019794.1"/>
</dbReference>
<accession>A0A1V0UY20</accession>
<gene>
    <name evidence="1" type="ORF">B7C51_22895</name>
</gene>